<dbReference type="InterPro" id="IPR036866">
    <property type="entry name" value="RibonucZ/Hydroxyglut_hydro"/>
</dbReference>
<comment type="caution">
    <text evidence="5">The sequence shown here is derived from an EMBL/GenBank/DDBJ whole genome shotgun (WGS) entry which is preliminary data.</text>
</comment>
<dbReference type="Proteomes" id="UP000677918">
    <property type="component" value="Unassembled WGS sequence"/>
</dbReference>
<dbReference type="SUPFAM" id="SSF56281">
    <property type="entry name" value="Metallo-hydrolase/oxidoreductase"/>
    <property type="match status" value="1"/>
</dbReference>
<dbReference type="Pfam" id="PF00753">
    <property type="entry name" value="Lactamase_B"/>
    <property type="match status" value="1"/>
</dbReference>
<gene>
    <name evidence="5" type="ORF">XYCOK13_13760</name>
</gene>
<dbReference type="PANTHER" id="PTHR23131:SF4">
    <property type="entry name" value="METALLO-BETA-LACTAMASE SUPERFAMILY POTEIN"/>
    <property type="match status" value="1"/>
</dbReference>
<dbReference type="EMBL" id="BOVK01000015">
    <property type="protein sequence ID" value="GIQ68552.1"/>
    <property type="molecule type" value="Genomic_DNA"/>
</dbReference>
<dbReference type="InterPro" id="IPR001279">
    <property type="entry name" value="Metallo-B-lactamas"/>
</dbReference>
<dbReference type="RefSeq" id="WP_213411121.1">
    <property type="nucleotide sequence ID" value="NZ_BOVK01000015.1"/>
</dbReference>
<comment type="catalytic activity">
    <reaction evidence="1">
        <text>3',5'-cyclic CMP + H2O = CMP + H(+)</text>
        <dbReference type="Rhea" id="RHEA:72675"/>
        <dbReference type="ChEBI" id="CHEBI:15377"/>
        <dbReference type="ChEBI" id="CHEBI:15378"/>
        <dbReference type="ChEBI" id="CHEBI:58003"/>
        <dbReference type="ChEBI" id="CHEBI:60377"/>
    </reaction>
    <physiologicalReaction direction="left-to-right" evidence="1">
        <dbReference type="Rhea" id="RHEA:72676"/>
    </physiologicalReaction>
</comment>
<reference evidence="5" key="1">
    <citation type="submission" date="2021-04" db="EMBL/GenBank/DDBJ databases">
        <title>Draft genome sequence of Xylanibacillus composti strain K13.</title>
        <authorList>
            <person name="Uke A."/>
            <person name="Chhe C."/>
            <person name="Baramee S."/>
            <person name="Kosugi A."/>
        </authorList>
    </citation>
    <scope>NUCLEOTIDE SEQUENCE</scope>
    <source>
        <strain evidence="5">K13</strain>
    </source>
</reference>
<organism evidence="5 6">
    <name type="scientific">Xylanibacillus composti</name>
    <dbReference type="NCBI Taxonomy" id="1572762"/>
    <lineage>
        <taxon>Bacteria</taxon>
        <taxon>Bacillati</taxon>
        <taxon>Bacillota</taxon>
        <taxon>Bacilli</taxon>
        <taxon>Bacillales</taxon>
        <taxon>Paenibacillaceae</taxon>
        <taxon>Xylanibacillus</taxon>
    </lineage>
</organism>
<dbReference type="Pfam" id="PF21221">
    <property type="entry name" value="B_lactamase-like_C"/>
    <property type="match status" value="1"/>
</dbReference>
<dbReference type="GO" id="GO:0016787">
    <property type="term" value="F:hydrolase activity"/>
    <property type="evidence" value="ECO:0007669"/>
    <property type="project" value="UniProtKB-KW"/>
</dbReference>
<dbReference type="CDD" id="cd07725">
    <property type="entry name" value="TTHA1429-like_MBL-fold"/>
    <property type="match status" value="1"/>
</dbReference>
<dbReference type="SMART" id="SM00849">
    <property type="entry name" value="Lactamase_B"/>
    <property type="match status" value="1"/>
</dbReference>
<comment type="function">
    <text evidence="2">Counteracts the endogenous Pycsar antiviral defense system. Phosphodiesterase that enables metal-dependent hydrolysis of host cyclic nucleotide Pycsar defense signals such as cCMP and cUMP.</text>
</comment>
<sequence length="314" mass="36170">MSTATTADTFFRQIQRLKVPVPFPLRWVNSYIIRGQEGYTILDPGLHTEAAREAWQAWLKEQRIAMRDIRQIVLTHHHPDHYGLSGWFQEASGAPVYMSGKGYNQVKQLWHEPYPMNAGLLACYREHGMDEATLEQVEANMRGFIDQVTPQPGKVELLEPGQTLMLGDHVYELMETHGHAYGHLSFYQREHQALFCGDHVLPVITPNVSYLPGLDENPLLSFMESLQRMAALQVRQAFPGHRDPFQHFRERTLELIGHHEERLAHIAALRKSGMTAYELCRELFGTRLSIHQLRFAMGETIAHLVYLDKRPEPQ</sequence>
<evidence type="ECO:0000313" key="5">
    <source>
        <dbReference type="EMBL" id="GIQ68552.1"/>
    </source>
</evidence>
<keyword evidence="6" id="KW-1185">Reference proteome</keyword>
<keyword evidence="5" id="KW-0378">Hydrolase</keyword>
<feature type="domain" description="Metallo-beta-lactamase" evidence="4">
    <location>
        <begin position="27"/>
        <end position="241"/>
    </location>
</feature>
<protein>
    <submittedName>
        <fullName evidence="5">MBL fold hydrolase</fullName>
    </submittedName>
</protein>
<dbReference type="PANTHER" id="PTHR23131">
    <property type="entry name" value="ENDORIBONUCLEASE LACTB2"/>
    <property type="match status" value="1"/>
</dbReference>
<evidence type="ECO:0000256" key="2">
    <source>
        <dbReference type="ARBA" id="ARBA00034301"/>
    </source>
</evidence>
<dbReference type="Gene3D" id="3.60.15.10">
    <property type="entry name" value="Ribonuclease Z/Hydroxyacylglutathione hydrolase-like"/>
    <property type="match status" value="1"/>
</dbReference>
<evidence type="ECO:0000259" key="4">
    <source>
        <dbReference type="SMART" id="SM00849"/>
    </source>
</evidence>
<accession>A0A8J4H0B3</accession>
<dbReference type="Gene3D" id="1.10.10.10">
    <property type="entry name" value="Winged helix-like DNA-binding domain superfamily/Winged helix DNA-binding domain"/>
    <property type="match status" value="1"/>
</dbReference>
<evidence type="ECO:0000256" key="3">
    <source>
        <dbReference type="ARBA" id="ARBA00048505"/>
    </source>
</evidence>
<dbReference type="InterPro" id="IPR048933">
    <property type="entry name" value="B_lactamase-like_C"/>
</dbReference>
<evidence type="ECO:0000313" key="6">
    <source>
        <dbReference type="Proteomes" id="UP000677918"/>
    </source>
</evidence>
<evidence type="ECO:0000256" key="1">
    <source>
        <dbReference type="ARBA" id="ARBA00034221"/>
    </source>
</evidence>
<name>A0A8J4H0B3_9BACL</name>
<proteinExistence type="predicted"/>
<dbReference type="InterPro" id="IPR036388">
    <property type="entry name" value="WH-like_DNA-bd_sf"/>
</dbReference>
<dbReference type="InterPro" id="IPR050662">
    <property type="entry name" value="Sec-metab_biosynth-thioest"/>
</dbReference>
<comment type="catalytic activity">
    <reaction evidence="3">
        <text>3',5'-cyclic UMP + H2O = UMP + H(+)</text>
        <dbReference type="Rhea" id="RHEA:70575"/>
        <dbReference type="ChEBI" id="CHEBI:15377"/>
        <dbReference type="ChEBI" id="CHEBI:15378"/>
        <dbReference type="ChEBI" id="CHEBI:57865"/>
        <dbReference type="ChEBI" id="CHEBI:184387"/>
    </reaction>
    <physiologicalReaction direction="left-to-right" evidence="3">
        <dbReference type="Rhea" id="RHEA:70576"/>
    </physiologicalReaction>
</comment>
<dbReference type="AlphaFoldDB" id="A0A8J4H0B3"/>